<protein>
    <recommendedName>
        <fullName evidence="3">Serine-threonine/tyrosine-protein kinase catalytic domain-containing protein</fullName>
    </recommendedName>
</protein>
<reference evidence="1" key="1">
    <citation type="submission" date="2020-05" db="EMBL/GenBank/DDBJ databases">
        <authorList>
            <person name="Rincon C."/>
            <person name="Sanders R I."/>
            <person name="Robbins C."/>
            <person name="Chaturvedi A."/>
        </authorList>
    </citation>
    <scope>NUCLEOTIDE SEQUENCE</scope>
    <source>
        <strain evidence="1">CHB12</strain>
    </source>
</reference>
<evidence type="ECO:0000313" key="2">
    <source>
        <dbReference type="Proteomes" id="UP000684084"/>
    </source>
</evidence>
<proteinExistence type="predicted"/>
<accession>A0A915Z6I1</accession>
<comment type="caution">
    <text evidence="1">The sequence shown here is derived from an EMBL/GenBank/DDBJ whole genome shotgun (WGS) entry which is preliminary data.</text>
</comment>
<dbReference type="OrthoDB" id="10265429at2759"/>
<name>A0A915Z6I1_9GLOM</name>
<dbReference type="EMBL" id="CAGKOT010000019">
    <property type="protein sequence ID" value="CAB5364254.1"/>
    <property type="molecule type" value="Genomic_DNA"/>
</dbReference>
<dbReference type="Proteomes" id="UP000684084">
    <property type="component" value="Unassembled WGS sequence"/>
</dbReference>
<dbReference type="AlphaFoldDB" id="A0A915Z6I1"/>
<evidence type="ECO:0008006" key="3">
    <source>
        <dbReference type="Google" id="ProtNLM"/>
    </source>
</evidence>
<gene>
    <name evidence="1" type="ORF">CHRIB12_LOCUS9888</name>
</gene>
<dbReference type="VEuPathDB" id="FungiDB:RhiirFUN_005883"/>
<sequence length="125" mass="14958">MKRCWDNDPEKRPTANELINIFYKWSKKYPIERNDEKRIPASVRTESYGLPDTKMTLAESEVRTSDFDLSSKKKFGKKIMLQKVKNKPMTIRLPKPMDTNTDYRRRIDSIRMYITVNYMQVTFLP</sequence>
<organism evidence="1 2">
    <name type="scientific">Rhizophagus irregularis</name>
    <dbReference type="NCBI Taxonomy" id="588596"/>
    <lineage>
        <taxon>Eukaryota</taxon>
        <taxon>Fungi</taxon>
        <taxon>Fungi incertae sedis</taxon>
        <taxon>Mucoromycota</taxon>
        <taxon>Glomeromycotina</taxon>
        <taxon>Glomeromycetes</taxon>
        <taxon>Glomerales</taxon>
        <taxon>Glomeraceae</taxon>
        <taxon>Rhizophagus</taxon>
    </lineage>
</organism>
<evidence type="ECO:0000313" key="1">
    <source>
        <dbReference type="EMBL" id="CAB5364254.1"/>
    </source>
</evidence>